<keyword evidence="4" id="KW-1185">Reference proteome</keyword>
<dbReference type="eggNOG" id="ENOG5032RQ6">
    <property type="taxonomic scope" value="Bacteria"/>
</dbReference>
<protein>
    <submittedName>
        <fullName evidence="3">Uncharacterized protein</fullName>
    </submittedName>
</protein>
<organism evidence="3 4">
    <name type="scientific">Streptacidiphilus jiangxiensis</name>
    <dbReference type="NCBI Taxonomy" id="235985"/>
    <lineage>
        <taxon>Bacteria</taxon>
        <taxon>Bacillati</taxon>
        <taxon>Actinomycetota</taxon>
        <taxon>Actinomycetes</taxon>
        <taxon>Kitasatosporales</taxon>
        <taxon>Streptomycetaceae</taxon>
        <taxon>Streptacidiphilus</taxon>
    </lineage>
</organism>
<gene>
    <name evidence="3" type="ORF">SAMN05414137_110162</name>
</gene>
<accession>A0A1H7RK19</accession>
<feature type="compositionally biased region" description="Pro residues" evidence="1">
    <location>
        <begin position="49"/>
        <end position="59"/>
    </location>
</feature>
<feature type="region of interest" description="Disordered" evidence="1">
    <location>
        <begin position="259"/>
        <end position="287"/>
    </location>
</feature>
<reference evidence="4" key="1">
    <citation type="submission" date="2016-10" db="EMBL/GenBank/DDBJ databases">
        <authorList>
            <person name="Varghese N."/>
        </authorList>
    </citation>
    <scope>NUCLEOTIDE SEQUENCE [LARGE SCALE GENOMIC DNA]</scope>
    <source>
        <strain evidence="4">DSM 45096 / BCRC 16803 / CGMCC 4.1857 / CIP 109030 / JCM 12277 / KCTC 19219 / NBRC 100920 / 33214</strain>
    </source>
</reference>
<feature type="transmembrane region" description="Helical" evidence="2">
    <location>
        <begin position="227"/>
        <end position="249"/>
    </location>
</feature>
<keyword evidence="2" id="KW-1133">Transmembrane helix</keyword>
<evidence type="ECO:0000256" key="2">
    <source>
        <dbReference type="SAM" id="Phobius"/>
    </source>
</evidence>
<dbReference type="AlphaFoldDB" id="A0A1H7RK19"/>
<proteinExistence type="predicted"/>
<feature type="compositionally biased region" description="Low complexity" evidence="1">
    <location>
        <begin position="101"/>
        <end position="116"/>
    </location>
</feature>
<dbReference type="Proteomes" id="UP000183015">
    <property type="component" value="Unassembled WGS sequence"/>
</dbReference>
<feature type="compositionally biased region" description="Low complexity" evidence="1">
    <location>
        <begin position="264"/>
        <end position="287"/>
    </location>
</feature>
<evidence type="ECO:0000256" key="1">
    <source>
        <dbReference type="SAM" id="MobiDB-lite"/>
    </source>
</evidence>
<evidence type="ECO:0000313" key="4">
    <source>
        <dbReference type="Proteomes" id="UP000183015"/>
    </source>
</evidence>
<dbReference type="STRING" id="235985.SAMN05414137_110162"/>
<name>A0A1H7RK19_STRJI</name>
<keyword evidence="2" id="KW-0472">Membrane</keyword>
<feature type="transmembrane region" description="Helical" evidence="2">
    <location>
        <begin position="177"/>
        <end position="197"/>
    </location>
</feature>
<sequence>MRQIDTGINRSMGDFSVATPPQPPGSPYGAPNPYGQQPGPYDQSNPYGQQPPQPNPYGNPVPQQGGYGYPQAPQPPQPQPGGYGYPQDQQPPQYQVPPQPSYGQQPYGQQPYGQPGMEQGGGTCRFCGGYPATDAMVRSLKGRWFFYRYTRLPGPYCRTCGTAAVRDMSAQSLAQGWWGYGSLFMVPIYLFMNLAAFNKIKALPEPAPYPPGPPMDPGKPLLQRPQAAGFLVPIAFLLVLILAVAVSLAGNSGPVYPTPGPYVTDSPTSLPTDTPTDTPTDLPTDTSMPTDLPTDGGGIDGNLAIEGQCVKNYGTNSSPDLKIVDCGSGSGVYVVEKKLYGTTDTSGCPSDATTTYTHTETDNNFVMCLKPSS</sequence>
<dbReference type="EMBL" id="FOAZ01000010">
    <property type="protein sequence ID" value="SEL60194.1"/>
    <property type="molecule type" value="Genomic_DNA"/>
</dbReference>
<feature type="region of interest" description="Disordered" evidence="1">
    <location>
        <begin position="1"/>
        <end position="116"/>
    </location>
</feature>
<keyword evidence="2" id="KW-0812">Transmembrane</keyword>
<evidence type="ECO:0000313" key="3">
    <source>
        <dbReference type="EMBL" id="SEL60194.1"/>
    </source>
</evidence>